<dbReference type="AlphaFoldDB" id="A0A1A9UIW8"/>
<feature type="region of interest" description="Disordered" evidence="1">
    <location>
        <begin position="84"/>
        <end position="104"/>
    </location>
</feature>
<accession>A0A1A9UIW8</accession>
<dbReference type="Proteomes" id="UP000078200">
    <property type="component" value="Unassembled WGS sequence"/>
</dbReference>
<keyword evidence="3" id="KW-1185">Reference proteome</keyword>
<proteinExistence type="predicted"/>
<evidence type="ECO:0000256" key="1">
    <source>
        <dbReference type="SAM" id="MobiDB-lite"/>
    </source>
</evidence>
<dbReference type="PROSITE" id="PS51257">
    <property type="entry name" value="PROKAR_LIPOPROTEIN"/>
    <property type="match status" value="1"/>
</dbReference>
<sequence>MYSENSRCDFLIQLYLSCPYALLSCASLYTADADAYVDADTGDDGMSSLLEEFKSIKALVRPTRRMHLQTATTTTTTTTNCQCPQSTDRHHHHHHHHRLSKVLI</sequence>
<protein>
    <submittedName>
        <fullName evidence="2">Uncharacterized protein</fullName>
    </submittedName>
</protein>
<evidence type="ECO:0000313" key="2">
    <source>
        <dbReference type="EnsemblMetazoa" id="GAUT006407-PA"/>
    </source>
</evidence>
<feature type="compositionally biased region" description="Basic residues" evidence="1">
    <location>
        <begin position="89"/>
        <end position="104"/>
    </location>
</feature>
<reference evidence="2" key="1">
    <citation type="submission" date="2020-05" db="UniProtKB">
        <authorList>
            <consortium name="EnsemblMetazoa"/>
        </authorList>
    </citation>
    <scope>IDENTIFICATION</scope>
    <source>
        <strain evidence="2">TTRI</strain>
    </source>
</reference>
<dbReference type="EnsemblMetazoa" id="GAUT006407-RA">
    <property type="protein sequence ID" value="GAUT006407-PA"/>
    <property type="gene ID" value="GAUT006407"/>
</dbReference>
<evidence type="ECO:0000313" key="3">
    <source>
        <dbReference type="Proteomes" id="UP000078200"/>
    </source>
</evidence>
<dbReference type="VEuPathDB" id="VectorBase:GAUT006407"/>
<name>A0A1A9UIW8_GLOAU</name>
<organism evidence="2 3">
    <name type="scientific">Glossina austeni</name>
    <name type="common">Savannah tsetse fly</name>
    <dbReference type="NCBI Taxonomy" id="7395"/>
    <lineage>
        <taxon>Eukaryota</taxon>
        <taxon>Metazoa</taxon>
        <taxon>Ecdysozoa</taxon>
        <taxon>Arthropoda</taxon>
        <taxon>Hexapoda</taxon>
        <taxon>Insecta</taxon>
        <taxon>Pterygota</taxon>
        <taxon>Neoptera</taxon>
        <taxon>Endopterygota</taxon>
        <taxon>Diptera</taxon>
        <taxon>Brachycera</taxon>
        <taxon>Muscomorpha</taxon>
        <taxon>Hippoboscoidea</taxon>
        <taxon>Glossinidae</taxon>
        <taxon>Glossina</taxon>
    </lineage>
</organism>